<gene>
    <name evidence="2" type="primary">69</name>
    <name evidence="2" type="ORF">PBI_JAYDEN_69</name>
</gene>
<feature type="region of interest" description="Disordered" evidence="1">
    <location>
        <begin position="60"/>
        <end position="80"/>
    </location>
</feature>
<name>A0A649VSJ2_9CAUD</name>
<dbReference type="RefSeq" id="YP_010752005.1">
    <property type="nucleotide sequence ID" value="NC_073375.1"/>
</dbReference>
<keyword evidence="3" id="KW-1185">Reference proteome</keyword>
<dbReference type="KEGG" id="vg:80005679"/>
<evidence type="ECO:0000313" key="3">
    <source>
        <dbReference type="Proteomes" id="UP000422411"/>
    </source>
</evidence>
<reference evidence="2 3" key="1">
    <citation type="submission" date="2019-10" db="EMBL/GenBank/DDBJ databases">
        <authorList>
            <person name="Zack K.M."/>
            <person name="Garlena R.A."/>
            <person name="Russell D.A."/>
            <person name="Pope W.H."/>
            <person name="Jacobs-Sera D."/>
            <person name="Hatfull G.F."/>
        </authorList>
    </citation>
    <scope>NUCLEOTIDE SEQUENCE [LARGE SCALE GENOMIC DNA]</scope>
</reference>
<accession>A0A649VSJ2</accession>
<evidence type="ECO:0000256" key="1">
    <source>
        <dbReference type="SAM" id="MobiDB-lite"/>
    </source>
</evidence>
<dbReference type="Proteomes" id="UP000422411">
    <property type="component" value="Segment"/>
</dbReference>
<protein>
    <submittedName>
        <fullName evidence="2">Uncharacterized protein</fullName>
    </submittedName>
</protein>
<proteinExistence type="predicted"/>
<dbReference type="GeneID" id="80005679"/>
<sequence length="80" mass="8708">MPEPVPTARDLVKMGREYAEAVGWTKGTRTSPAEPTAVRILPKGHALLGDIMRRNAAEAVANGEGDWHPEPPHRRLKGTS</sequence>
<evidence type="ECO:0000313" key="2">
    <source>
        <dbReference type="EMBL" id="QGJ95288.1"/>
    </source>
</evidence>
<dbReference type="EMBL" id="MN586042">
    <property type="protein sequence ID" value="QGJ95288.1"/>
    <property type="molecule type" value="Genomic_DNA"/>
</dbReference>
<organism evidence="2 3">
    <name type="scientific">Microbacterium phage Jayden</name>
    <dbReference type="NCBI Taxonomy" id="2656550"/>
    <lineage>
        <taxon>Viruses</taxon>
        <taxon>Duplodnaviria</taxon>
        <taxon>Heunggongvirae</taxon>
        <taxon>Uroviricota</taxon>
        <taxon>Caudoviricetes</taxon>
        <taxon>Hodgkinviridae</taxon>
        <taxon>Metamorphoovirus</taxon>
        <taxon>Metamorphoovirus jayden</taxon>
    </lineage>
</organism>